<evidence type="ECO:0000256" key="2">
    <source>
        <dbReference type="ARBA" id="ARBA00008000"/>
    </source>
</evidence>
<dbReference type="InterPro" id="IPR016167">
    <property type="entry name" value="FAD-bd_PCMH_sub1"/>
</dbReference>
<dbReference type="EC" id="1.1.2.4" evidence="7"/>
<evidence type="ECO:0000259" key="8">
    <source>
        <dbReference type="PROSITE" id="PS51387"/>
    </source>
</evidence>
<dbReference type="EMBL" id="UPXX01000032">
    <property type="protein sequence ID" value="VBB47766.1"/>
    <property type="molecule type" value="Genomic_DNA"/>
</dbReference>
<evidence type="ECO:0000256" key="7">
    <source>
        <dbReference type="ARBA" id="ARBA00038897"/>
    </source>
</evidence>
<protein>
    <recommendedName>
        <fullName evidence="7">D-lactate dehydrogenase (cytochrome)</fullName>
        <ecNumber evidence="7">1.1.2.4</ecNumber>
    </recommendedName>
</protein>
<dbReference type="GO" id="GO:0004458">
    <property type="term" value="F:D-lactate dehydrogenase (cytochrome) activity"/>
    <property type="evidence" value="ECO:0007669"/>
    <property type="project" value="UniProtKB-EC"/>
</dbReference>
<dbReference type="InterPro" id="IPR016164">
    <property type="entry name" value="FAD-linked_Oxase-like_C"/>
</dbReference>
<feature type="domain" description="FAD-binding PCMH-type" evidence="8">
    <location>
        <begin position="34"/>
        <end position="223"/>
    </location>
</feature>
<accession>A0A653AJ06</accession>
<evidence type="ECO:0000256" key="5">
    <source>
        <dbReference type="ARBA" id="ARBA00022946"/>
    </source>
</evidence>
<name>A0A653AJ06_UNCDX</name>
<comment type="cofactor">
    <cofactor evidence="1">
        <name>FAD</name>
        <dbReference type="ChEBI" id="CHEBI:57692"/>
    </cofactor>
</comment>
<dbReference type="InterPro" id="IPR006094">
    <property type="entry name" value="Oxid_FAD_bind_N"/>
</dbReference>
<dbReference type="Gene3D" id="3.30.465.10">
    <property type="match status" value="1"/>
</dbReference>
<dbReference type="Gene3D" id="1.10.45.10">
    <property type="entry name" value="Vanillyl-alcohol Oxidase, Chain A, domain 4"/>
    <property type="match status" value="1"/>
</dbReference>
<dbReference type="SUPFAM" id="SSF56176">
    <property type="entry name" value="FAD-binding/transporter-associated domain-like"/>
    <property type="match status" value="1"/>
</dbReference>
<evidence type="ECO:0000256" key="1">
    <source>
        <dbReference type="ARBA" id="ARBA00001974"/>
    </source>
</evidence>
<evidence type="ECO:0000256" key="3">
    <source>
        <dbReference type="ARBA" id="ARBA00022630"/>
    </source>
</evidence>
<evidence type="ECO:0000256" key="4">
    <source>
        <dbReference type="ARBA" id="ARBA00022827"/>
    </source>
</evidence>
<evidence type="ECO:0000313" key="9">
    <source>
        <dbReference type="EMBL" id="VBB47766.1"/>
    </source>
</evidence>
<dbReference type="GO" id="GO:0071949">
    <property type="term" value="F:FAD binding"/>
    <property type="evidence" value="ECO:0007669"/>
    <property type="project" value="InterPro"/>
</dbReference>
<dbReference type="InterPro" id="IPR016171">
    <property type="entry name" value="Vanillyl_alc_oxidase_C-sub2"/>
</dbReference>
<dbReference type="Pfam" id="PF02913">
    <property type="entry name" value="FAD-oxidase_C"/>
    <property type="match status" value="1"/>
</dbReference>
<dbReference type="AlphaFoldDB" id="A0A653AJ06"/>
<dbReference type="Pfam" id="PF01565">
    <property type="entry name" value="FAD_binding_4"/>
    <property type="match status" value="1"/>
</dbReference>
<comment type="similarity">
    <text evidence="2">Belongs to the FAD-binding oxidoreductase/transferase type 4 family.</text>
</comment>
<dbReference type="InterPro" id="IPR016166">
    <property type="entry name" value="FAD-bd_PCMH"/>
</dbReference>
<keyword evidence="4" id="KW-0274">FAD</keyword>
<proteinExistence type="inferred from homology"/>
<keyword evidence="3" id="KW-0285">Flavoprotein</keyword>
<gene>
    <name evidence="9" type="ORF">TRIP_B50561</name>
</gene>
<dbReference type="PROSITE" id="PS51387">
    <property type="entry name" value="FAD_PCMH"/>
    <property type="match status" value="1"/>
</dbReference>
<dbReference type="SUPFAM" id="SSF55103">
    <property type="entry name" value="FAD-linked oxidases, C-terminal domain"/>
    <property type="match status" value="1"/>
</dbReference>
<reference evidence="9" key="1">
    <citation type="submission" date="2018-07" db="EMBL/GenBank/DDBJ databases">
        <authorList>
            <consortium name="Genoscope - CEA"/>
            <person name="William W."/>
        </authorList>
    </citation>
    <scope>NUCLEOTIDE SEQUENCE</scope>
    <source>
        <strain evidence="9">IK1</strain>
    </source>
</reference>
<dbReference type="PANTHER" id="PTHR11748">
    <property type="entry name" value="D-LACTATE DEHYDROGENASE"/>
    <property type="match status" value="1"/>
</dbReference>
<dbReference type="GO" id="GO:0008720">
    <property type="term" value="F:D-lactate dehydrogenase (NAD+) activity"/>
    <property type="evidence" value="ECO:0007669"/>
    <property type="project" value="TreeGrafter"/>
</dbReference>
<dbReference type="GO" id="GO:1903457">
    <property type="term" value="P:lactate catabolic process"/>
    <property type="evidence" value="ECO:0007669"/>
    <property type="project" value="TreeGrafter"/>
</dbReference>
<dbReference type="InterPro" id="IPR036318">
    <property type="entry name" value="FAD-bd_PCMH-like_sf"/>
</dbReference>
<keyword evidence="6" id="KW-0560">Oxidoreductase</keyword>
<dbReference type="PANTHER" id="PTHR11748:SF111">
    <property type="entry name" value="D-LACTATE DEHYDROGENASE, MITOCHONDRIAL-RELATED"/>
    <property type="match status" value="1"/>
</dbReference>
<sequence>MDVKERLSEVVGAENFLDDPARLQEYASDYSYTRAAAPSCVVKPKNSSEVSEVIKVCNDTMTPVVPCSSKVHFFGATIPKEGGVLMDLSRMDGILEIDPENRRVRFEAGVSWDKLTRELKAAGYRVIMPLTPPAERSVLTDFMEREEPTNQVYDYGEPLEAMEVVWPTGEIFRMGSASVNGYPDSPSKGANPSGPGLDFYRFFQCAQGTMGVVTWTNLKMESIPRKDKVLFAPVKDLNYAMEFLHRILPRRIGQEVLLLNQVDLAAILAENGPSDYERMKATLPPWTLILVVSGLLRRPEEKIAYEMNFLAEVIKNEFTEMHLGENLPGFPGLRHRVLSILRNPWPADVPHWRNRVKGASQSLFFHTRPLQANQFVDRIREIATRHGYPAQEIGMYIQPIEHNRACRPEFTFFYDPSDDSAKAAVRGLYLEAAETFLKEGAVFTRPYGELAPIVYERAASYAANLKRLKKVFDPNNIMNPGNLCF</sequence>
<keyword evidence="5" id="KW-0809">Transit peptide</keyword>
<dbReference type="InterPro" id="IPR004113">
    <property type="entry name" value="FAD-bd_oxidored_4_C"/>
</dbReference>
<dbReference type="InterPro" id="IPR016169">
    <property type="entry name" value="FAD-bd_PCMH_sub2"/>
</dbReference>
<organism evidence="9">
    <name type="scientific">Uncultured Desulfatiglans sp</name>
    <dbReference type="NCBI Taxonomy" id="1748965"/>
    <lineage>
        <taxon>Bacteria</taxon>
        <taxon>Pseudomonadati</taxon>
        <taxon>Thermodesulfobacteriota</taxon>
        <taxon>Desulfobacteria</taxon>
        <taxon>Desulfatiglandales</taxon>
        <taxon>Desulfatiglandaceae</taxon>
        <taxon>Desulfatiglans</taxon>
        <taxon>environmental samples</taxon>
    </lineage>
</organism>
<dbReference type="Gene3D" id="3.30.43.10">
    <property type="entry name" value="Uridine Diphospho-n-acetylenolpyruvylglucosamine Reductase, domain 2"/>
    <property type="match status" value="1"/>
</dbReference>
<evidence type="ECO:0000256" key="6">
    <source>
        <dbReference type="ARBA" id="ARBA00023002"/>
    </source>
</evidence>